<evidence type="ECO:0000256" key="5">
    <source>
        <dbReference type="ARBA" id="ARBA00012451"/>
    </source>
</evidence>
<name>A0ABV7HLZ4_9GAMM</name>
<dbReference type="InterPro" id="IPR030673">
    <property type="entry name" value="PyroPPase_GppA_Ppx"/>
</dbReference>
<keyword evidence="14" id="KW-1185">Reference proteome</keyword>
<dbReference type="EC" id="3.6.1.11" evidence="5"/>
<dbReference type="Gene3D" id="3.30.420.150">
    <property type="entry name" value="Exopolyphosphatase. Domain 2"/>
    <property type="match status" value="1"/>
</dbReference>
<dbReference type="CDD" id="cd24053">
    <property type="entry name" value="ASKHA_NBD_EcPPX-GppA-like"/>
    <property type="match status" value="1"/>
</dbReference>
<proteinExistence type="inferred from homology"/>
<dbReference type="Pfam" id="PF21447">
    <property type="entry name" value="Ppx-GppA_III"/>
    <property type="match status" value="1"/>
</dbReference>
<comment type="catalytic activity">
    <reaction evidence="10">
        <text>[phosphate](n) + H2O = [phosphate](n-1) + phosphate + H(+)</text>
        <dbReference type="Rhea" id="RHEA:21528"/>
        <dbReference type="Rhea" id="RHEA-COMP:9859"/>
        <dbReference type="Rhea" id="RHEA-COMP:14279"/>
        <dbReference type="ChEBI" id="CHEBI:15377"/>
        <dbReference type="ChEBI" id="CHEBI:15378"/>
        <dbReference type="ChEBI" id="CHEBI:16838"/>
        <dbReference type="ChEBI" id="CHEBI:43474"/>
        <dbReference type="EC" id="3.6.1.11"/>
    </reaction>
</comment>
<dbReference type="PANTHER" id="PTHR30005:SF14">
    <property type="entry name" value="EXOPOLYPHOSPHATASE"/>
    <property type="match status" value="1"/>
</dbReference>
<reference evidence="14" key="1">
    <citation type="journal article" date="2019" name="Int. J. Syst. Evol. Microbiol.">
        <title>The Global Catalogue of Microorganisms (GCM) 10K type strain sequencing project: providing services to taxonomists for standard genome sequencing and annotation.</title>
        <authorList>
            <consortium name="The Broad Institute Genomics Platform"/>
            <consortium name="The Broad Institute Genome Sequencing Center for Infectious Disease"/>
            <person name="Wu L."/>
            <person name="Ma J."/>
        </authorList>
    </citation>
    <scope>NUCLEOTIDE SEQUENCE [LARGE SCALE GENOMIC DNA]</scope>
    <source>
        <strain evidence="14">KCTC 52438</strain>
    </source>
</reference>
<evidence type="ECO:0000256" key="4">
    <source>
        <dbReference type="ARBA" id="ARBA00011738"/>
    </source>
</evidence>
<dbReference type="Pfam" id="PF02541">
    <property type="entry name" value="Ppx-GppA"/>
    <property type="match status" value="1"/>
</dbReference>
<dbReference type="InterPro" id="IPR043129">
    <property type="entry name" value="ATPase_NBD"/>
</dbReference>
<keyword evidence="7" id="KW-1003">Cell membrane</keyword>
<dbReference type="InterPro" id="IPR003695">
    <property type="entry name" value="Ppx_GppA_N"/>
</dbReference>
<keyword evidence="9" id="KW-0472">Membrane</keyword>
<evidence type="ECO:0000256" key="9">
    <source>
        <dbReference type="ARBA" id="ARBA00023136"/>
    </source>
</evidence>
<dbReference type="RefSeq" id="WP_386722461.1">
    <property type="nucleotide sequence ID" value="NZ_JBHRSZ010000007.1"/>
</dbReference>
<feature type="domain" description="Ppx/GppA phosphatase N-terminal" evidence="11">
    <location>
        <begin position="21"/>
        <end position="303"/>
    </location>
</feature>
<evidence type="ECO:0000259" key="11">
    <source>
        <dbReference type="Pfam" id="PF02541"/>
    </source>
</evidence>
<dbReference type="Gene3D" id="1.10.3210.10">
    <property type="entry name" value="Hypothetical protein af1432"/>
    <property type="match status" value="1"/>
</dbReference>
<dbReference type="InterPro" id="IPR050273">
    <property type="entry name" value="GppA/Ppx_hydrolase"/>
</dbReference>
<dbReference type="PANTHER" id="PTHR30005">
    <property type="entry name" value="EXOPOLYPHOSPHATASE"/>
    <property type="match status" value="1"/>
</dbReference>
<evidence type="ECO:0000256" key="2">
    <source>
        <dbReference type="ARBA" id="ARBA00004202"/>
    </source>
</evidence>
<dbReference type="SUPFAM" id="SSF109604">
    <property type="entry name" value="HD-domain/PDEase-like"/>
    <property type="match status" value="1"/>
</dbReference>
<evidence type="ECO:0000256" key="10">
    <source>
        <dbReference type="ARBA" id="ARBA00047607"/>
    </source>
</evidence>
<sequence>MSVDTNAIAAIDLGSNSFHLVVAREEQGEIRVQEKLGEKVQLAAGIGKDKRLSDEAIERGLACLARFSERLKNVPKDRVRIVGTNALRVAKNSSDFIQQAREMLGSPIEVIAGREEARLIYLGVSHTLSDDAGAKLVVDIGGGSTEFIIGERFEPIEMESLHMGCVSYRTRYFSDGKIKRKNFDQAVLAARMELQSIRDHYLATGWQDSIGSSGTIRNIERVVVARGWTESGITRESLDKLRSLILSYRHVDELDIEGLKPERKSVFPSGVAILLGVFDALGIERMEYSDGALREGVLYDVLGRLSHEDVRERTVLALMKRFHVTQDHAAVCEQTAVSLFDQLQADWDLNAQDRELLSWAACLHEVGRVIAHSQFHKHGAYLIEQSDLAGFTRGEQMELAILVRLHRRKISLVVLDNIEPARAMELKRLAIILRTAITLCAPRFMTEAPKVKAVLDKGVIRLSFNDSWPENYPLALEMLREEMTLWPKVGLEGSLLLEE</sequence>
<dbReference type="NCBIfam" id="TIGR03706">
    <property type="entry name" value="exo_poly_only"/>
    <property type="match status" value="1"/>
</dbReference>
<comment type="subcellular location">
    <subcellularLocation>
        <location evidence="2">Cell membrane</location>
        <topology evidence="2">Peripheral membrane protein</topology>
    </subcellularLocation>
</comment>
<comment type="caution">
    <text evidence="13">The sequence shown here is derived from an EMBL/GenBank/DDBJ whole genome shotgun (WGS) entry which is preliminary data.</text>
</comment>
<protein>
    <recommendedName>
        <fullName evidence="6">Exopolyphosphatase</fullName>
        <ecNumber evidence="5">3.6.1.11</ecNumber>
    </recommendedName>
</protein>
<evidence type="ECO:0000256" key="3">
    <source>
        <dbReference type="ARBA" id="ARBA00007125"/>
    </source>
</evidence>
<dbReference type="InterPro" id="IPR048950">
    <property type="entry name" value="Ppx_GppA_C"/>
</dbReference>
<dbReference type="SUPFAM" id="SSF53067">
    <property type="entry name" value="Actin-like ATPase domain"/>
    <property type="match status" value="2"/>
</dbReference>
<comment type="subunit">
    <text evidence="4">Homodimer.</text>
</comment>
<keyword evidence="8 13" id="KW-0378">Hydrolase</keyword>
<accession>A0ABV7HLZ4</accession>
<evidence type="ECO:0000256" key="1">
    <source>
        <dbReference type="ARBA" id="ARBA00001946"/>
    </source>
</evidence>
<evidence type="ECO:0000313" key="14">
    <source>
        <dbReference type="Proteomes" id="UP001595476"/>
    </source>
</evidence>
<dbReference type="PIRSF" id="PIRSF001267">
    <property type="entry name" value="Pyrophosphatase_GppA_Ppx"/>
    <property type="match status" value="1"/>
</dbReference>
<gene>
    <name evidence="13" type="primary">ppx</name>
    <name evidence="13" type="ORF">ACFOEK_15960</name>
</gene>
<dbReference type="Gene3D" id="3.30.420.40">
    <property type="match status" value="1"/>
</dbReference>
<feature type="domain" description="Ppx/GppA phosphatase C-terminal" evidence="12">
    <location>
        <begin position="310"/>
        <end position="482"/>
    </location>
</feature>
<dbReference type="Proteomes" id="UP001595476">
    <property type="component" value="Unassembled WGS sequence"/>
</dbReference>
<organism evidence="13 14">
    <name type="scientific">Litoribrevibacter euphylliae</name>
    <dbReference type="NCBI Taxonomy" id="1834034"/>
    <lineage>
        <taxon>Bacteria</taxon>
        <taxon>Pseudomonadati</taxon>
        <taxon>Pseudomonadota</taxon>
        <taxon>Gammaproteobacteria</taxon>
        <taxon>Oceanospirillales</taxon>
        <taxon>Oceanospirillaceae</taxon>
        <taxon>Litoribrevibacter</taxon>
    </lineage>
</organism>
<dbReference type="GO" id="GO:0004309">
    <property type="term" value="F:exopolyphosphatase activity"/>
    <property type="evidence" value="ECO:0007669"/>
    <property type="project" value="UniProtKB-EC"/>
</dbReference>
<evidence type="ECO:0000256" key="7">
    <source>
        <dbReference type="ARBA" id="ARBA00022475"/>
    </source>
</evidence>
<dbReference type="InterPro" id="IPR022371">
    <property type="entry name" value="Exopolyphosphatase"/>
</dbReference>
<evidence type="ECO:0000313" key="13">
    <source>
        <dbReference type="EMBL" id="MFC3152531.1"/>
    </source>
</evidence>
<dbReference type="EMBL" id="JBHRSZ010000007">
    <property type="protein sequence ID" value="MFC3152531.1"/>
    <property type="molecule type" value="Genomic_DNA"/>
</dbReference>
<comment type="cofactor">
    <cofactor evidence="1">
        <name>Mg(2+)</name>
        <dbReference type="ChEBI" id="CHEBI:18420"/>
    </cofactor>
</comment>
<evidence type="ECO:0000256" key="6">
    <source>
        <dbReference type="ARBA" id="ARBA00020416"/>
    </source>
</evidence>
<evidence type="ECO:0000259" key="12">
    <source>
        <dbReference type="Pfam" id="PF21447"/>
    </source>
</evidence>
<comment type="similarity">
    <text evidence="3">Belongs to the GppA/Ppx family.</text>
</comment>
<evidence type="ECO:0000256" key="8">
    <source>
        <dbReference type="ARBA" id="ARBA00022801"/>
    </source>
</evidence>